<comment type="catalytic activity">
    <reaction evidence="1">
        <text>ATP + protein L-histidine = ADP + protein N-phospho-L-histidine.</text>
        <dbReference type="EC" id="2.7.13.3"/>
    </reaction>
</comment>
<dbReference type="CDD" id="cd00082">
    <property type="entry name" value="HisKA"/>
    <property type="match status" value="1"/>
</dbReference>
<dbReference type="EMBL" id="CP014209">
    <property type="protein sequence ID" value="ANC30445.1"/>
    <property type="molecule type" value="Genomic_DNA"/>
</dbReference>
<evidence type="ECO:0000259" key="11">
    <source>
        <dbReference type="PROSITE" id="PS50109"/>
    </source>
</evidence>
<keyword evidence="10" id="KW-1133">Transmembrane helix</keyword>
<gene>
    <name evidence="13" type="primary">walK</name>
    <name evidence="13" type="ORF">I598_0870</name>
</gene>
<evidence type="ECO:0000256" key="8">
    <source>
        <dbReference type="ARBA" id="ARBA00023012"/>
    </source>
</evidence>
<dbReference type="PROSITE" id="PS50112">
    <property type="entry name" value="PAS"/>
    <property type="match status" value="1"/>
</dbReference>
<feature type="transmembrane region" description="Helical" evidence="10">
    <location>
        <begin position="51"/>
        <end position="72"/>
    </location>
</feature>
<name>A0A161I033_9MICO</name>
<feature type="domain" description="Histidine kinase" evidence="11">
    <location>
        <begin position="342"/>
        <end position="564"/>
    </location>
</feature>
<dbReference type="STRING" id="1300344.I598_0870"/>
<dbReference type="Gene3D" id="3.30.450.20">
    <property type="entry name" value="PAS domain"/>
    <property type="match status" value="1"/>
</dbReference>
<comment type="subcellular location">
    <subcellularLocation>
        <location evidence="3">Cell membrane</location>
    </subcellularLocation>
</comment>
<evidence type="ECO:0000313" key="13">
    <source>
        <dbReference type="EMBL" id="ANC30445.1"/>
    </source>
</evidence>
<dbReference type="Gene3D" id="3.30.565.10">
    <property type="entry name" value="Histidine kinase-like ATPase, C-terminal domain"/>
    <property type="match status" value="1"/>
</dbReference>
<dbReference type="PROSITE" id="PS50109">
    <property type="entry name" value="HIS_KIN"/>
    <property type="match status" value="1"/>
</dbReference>
<dbReference type="PANTHER" id="PTHR43711:SF1">
    <property type="entry name" value="HISTIDINE KINASE 1"/>
    <property type="match status" value="1"/>
</dbReference>
<evidence type="ECO:0000256" key="10">
    <source>
        <dbReference type="SAM" id="Phobius"/>
    </source>
</evidence>
<dbReference type="FunFam" id="3.30.565.10:FF:000006">
    <property type="entry name" value="Sensor histidine kinase WalK"/>
    <property type="match status" value="1"/>
</dbReference>
<dbReference type="PATRIC" id="fig|1300344.3.peg.873"/>
<keyword evidence="5" id="KW-0597">Phosphoprotein</keyword>
<dbReference type="GO" id="GO:0000155">
    <property type="term" value="F:phosphorelay sensor kinase activity"/>
    <property type="evidence" value="ECO:0007669"/>
    <property type="project" value="InterPro"/>
</dbReference>
<evidence type="ECO:0000256" key="5">
    <source>
        <dbReference type="ARBA" id="ARBA00022553"/>
    </source>
</evidence>
<organism evidence="13 14">
    <name type="scientific">Isoptericola dokdonensis DS-3</name>
    <dbReference type="NCBI Taxonomy" id="1300344"/>
    <lineage>
        <taxon>Bacteria</taxon>
        <taxon>Bacillati</taxon>
        <taxon>Actinomycetota</taxon>
        <taxon>Actinomycetes</taxon>
        <taxon>Micrococcales</taxon>
        <taxon>Promicromonosporaceae</taxon>
        <taxon>Isoptericola</taxon>
    </lineage>
</organism>
<dbReference type="Pfam" id="PF00512">
    <property type="entry name" value="HisKA"/>
    <property type="match status" value="1"/>
</dbReference>
<dbReference type="Pfam" id="PF02518">
    <property type="entry name" value="HATPase_c"/>
    <property type="match status" value="1"/>
</dbReference>
<evidence type="ECO:0000259" key="12">
    <source>
        <dbReference type="PROSITE" id="PS50112"/>
    </source>
</evidence>
<evidence type="ECO:0000256" key="9">
    <source>
        <dbReference type="ARBA" id="ARBA00023136"/>
    </source>
</evidence>
<dbReference type="RefSeq" id="WP_083972865.1">
    <property type="nucleotide sequence ID" value="NZ_CP014209.1"/>
</dbReference>
<dbReference type="Gene3D" id="1.10.287.130">
    <property type="match status" value="1"/>
</dbReference>
<dbReference type="InterPro" id="IPR003661">
    <property type="entry name" value="HisK_dim/P_dom"/>
</dbReference>
<dbReference type="AlphaFoldDB" id="A0A161I033"/>
<evidence type="ECO:0000256" key="1">
    <source>
        <dbReference type="ARBA" id="ARBA00000085"/>
    </source>
</evidence>
<dbReference type="InterPro" id="IPR003594">
    <property type="entry name" value="HATPase_dom"/>
</dbReference>
<dbReference type="SUPFAM" id="SSF55874">
    <property type="entry name" value="ATPase domain of HSP90 chaperone/DNA topoisomerase II/histidine kinase"/>
    <property type="match status" value="1"/>
</dbReference>
<keyword evidence="9 10" id="KW-0472">Membrane</keyword>
<dbReference type="SUPFAM" id="SSF47384">
    <property type="entry name" value="Homodimeric domain of signal transducing histidine kinase"/>
    <property type="match status" value="1"/>
</dbReference>
<evidence type="ECO:0000313" key="14">
    <source>
        <dbReference type="Proteomes" id="UP000076794"/>
    </source>
</evidence>
<feature type="transmembrane region" description="Helical" evidence="10">
    <location>
        <begin position="125"/>
        <end position="143"/>
    </location>
</feature>
<accession>A0A161I033</accession>
<keyword evidence="14" id="KW-1185">Reference proteome</keyword>
<keyword evidence="6 13" id="KW-0808">Transferase</keyword>
<feature type="transmembrane region" description="Helical" evidence="10">
    <location>
        <begin position="102"/>
        <end position="118"/>
    </location>
</feature>
<feature type="domain" description="PAS" evidence="12">
    <location>
        <begin position="194"/>
        <end position="243"/>
    </location>
</feature>
<dbReference type="SMART" id="SM00387">
    <property type="entry name" value="HATPase_c"/>
    <property type="match status" value="1"/>
</dbReference>
<sequence length="571" mass="60511">MNTGDAPWIPRLQVAHLPLNSVLQRQVAFAAIFGISVAVLPVVIAHLDEPVLVVAAVLVEVAVLMAAAFLPWGRWAPAAQDLLPVTSVGALLLLQRGTSGELLYFSILVLLPVTTLAWTSGRRGVLLGTALATISVLVPAVWIEDFASTGVTVYRGILVPLVAFVLAVFVSDAAQGLRARAAAQSALADQLRTSRDLMAGLVEAATEQAIVGTDVTGTVEVFNKGAEHLSGRAAQDMIGRPLLELGVSAELDAVALEQGHRIPPGPEGDPQRWSVLVGSAAHGLAFQHDWTLVGRERTRVVRLTVTRRTPLPGDEEQGYLFVATDVTAERESERAKDEFLGYVSHELRTPISSVLGYLELLRLDDDDLSAEQRGYLEVIERNAQRLLHLVEDLLLRAQVDAGGFVVRQEPTDLADVLAAAVRSAVPFAISQDLALVDSTPGPVALSADPVRLGQMVDNLLSNALKFTPAGGRVEVRAVRSQAPDGAPQAVLTVQDDGVGIPADEVHRLTDRFFRATTATRRRVPGVGLGLSITQAIVDAHDGELAISSVEGAGTTFTVTLPAGTAPAAEPV</sequence>
<dbReference type="InterPro" id="IPR050736">
    <property type="entry name" value="Sensor_HK_Regulatory"/>
</dbReference>
<keyword evidence="8" id="KW-0902">Two-component regulatory system</keyword>
<dbReference type="InterPro" id="IPR000014">
    <property type="entry name" value="PAS"/>
</dbReference>
<comment type="cofactor">
    <cofactor evidence="2">
        <name>a divalent metal cation</name>
        <dbReference type="ChEBI" id="CHEBI:60240"/>
    </cofactor>
</comment>
<feature type="transmembrane region" description="Helical" evidence="10">
    <location>
        <begin position="149"/>
        <end position="170"/>
    </location>
</feature>
<evidence type="ECO:0000256" key="7">
    <source>
        <dbReference type="ARBA" id="ARBA00022777"/>
    </source>
</evidence>
<evidence type="ECO:0000256" key="3">
    <source>
        <dbReference type="ARBA" id="ARBA00004236"/>
    </source>
</evidence>
<dbReference type="Proteomes" id="UP000076794">
    <property type="component" value="Chromosome"/>
</dbReference>
<dbReference type="CDD" id="cd00130">
    <property type="entry name" value="PAS"/>
    <property type="match status" value="1"/>
</dbReference>
<dbReference type="SMART" id="SM00388">
    <property type="entry name" value="HisKA"/>
    <property type="match status" value="1"/>
</dbReference>
<dbReference type="SUPFAM" id="SSF55785">
    <property type="entry name" value="PYP-like sensor domain (PAS domain)"/>
    <property type="match status" value="1"/>
</dbReference>
<dbReference type="InterPro" id="IPR036097">
    <property type="entry name" value="HisK_dim/P_sf"/>
</dbReference>
<evidence type="ECO:0000256" key="2">
    <source>
        <dbReference type="ARBA" id="ARBA00001968"/>
    </source>
</evidence>
<evidence type="ECO:0000256" key="4">
    <source>
        <dbReference type="ARBA" id="ARBA00012438"/>
    </source>
</evidence>
<dbReference type="OrthoDB" id="9757990at2"/>
<dbReference type="EC" id="2.7.13.3" evidence="4"/>
<dbReference type="GO" id="GO:0005509">
    <property type="term" value="F:calcium ion binding"/>
    <property type="evidence" value="ECO:0007669"/>
    <property type="project" value="UniProtKB-ARBA"/>
</dbReference>
<dbReference type="InterPro" id="IPR005467">
    <property type="entry name" value="His_kinase_dom"/>
</dbReference>
<evidence type="ECO:0000256" key="6">
    <source>
        <dbReference type="ARBA" id="ARBA00022679"/>
    </source>
</evidence>
<dbReference type="GO" id="GO:0005886">
    <property type="term" value="C:plasma membrane"/>
    <property type="evidence" value="ECO:0007669"/>
    <property type="project" value="UniProtKB-SubCell"/>
</dbReference>
<keyword evidence="10" id="KW-0812">Transmembrane</keyword>
<dbReference type="InterPro" id="IPR035965">
    <property type="entry name" value="PAS-like_dom_sf"/>
</dbReference>
<dbReference type="CDD" id="cd00075">
    <property type="entry name" value="HATPase"/>
    <property type="match status" value="1"/>
</dbReference>
<dbReference type="InterPro" id="IPR036890">
    <property type="entry name" value="HATPase_C_sf"/>
</dbReference>
<dbReference type="FunFam" id="1.10.287.130:FF:000001">
    <property type="entry name" value="Two-component sensor histidine kinase"/>
    <property type="match status" value="1"/>
</dbReference>
<protein>
    <recommendedName>
        <fullName evidence="4">histidine kinase</fullName>
        <ecNumber evidence="4">2.7.13.3</ecNumber>
    </recommendedName>
</protein>
<dbReference type="PRINTS" id="PR00344">
    <property type="entry name" value="BCTRLSENSOR"/>
</dbReference>
<keyword evidence="7 13" id="KW-0418">Kinase</keyword>
<feature type="transmembrane region" description="Helical" evidence="10">
    <location>
        <begin position="27"/>
        <end position="44"/>
    </location>
</feature>
<dbReference type="InterPro" id="IPR004358">
    <property type="entry name" value="Sig_transdc_His_kin-like_C"/>
</dbReference>
<dbReference type="PANTHER" id="PTHR43711">
    <property type="entry name" value="TWO-COMPONENT HISTIDINE KINASE"/>
    <property type="match status" value="1"/>
</dbReference>
<proteinExistence type="predicted"/>
<dbReference type="KEGG" id="ido:I598_0870"/>
<reference evidence="13 14" key="1">
    <citation type="submission" date="2016-01" db="EMBL/GenBank/DDBJ databases">
        <title>Complete genome sequence of a soil Actinobacterium, Isoptericola dokdonensis DS-3.</title>
        <authorList>
            <person name="Kwon S.-K."/>
            <person name="Kim J.F."/>
        </authorList>
    </citation>
    <scope>NUCLEOTIDE SEQUENCE [LARGE SCALE GENOMIC DNA]</scope>
    <source>
        <strain evidence="13 14">DS-3</strain>
    </source>
</reference>